<evidence type="ECO:0000256" key="3">
    <source>
        <dbReference type="ARBA" id="ARBA00022741"/>
    </source>
</evidence>
<keyword evidence="2 9" id="KW-0436">Ligase</keyword>
<comment type="subunit">
    <text evidence="1">Monomer.</text>
</comment>
<comment type="function">
    <text evidence="9">Catalyzes the activation of phenylacetic acid (PA) to phenylacetyl-CoA (PA-CoA).</text>
</comment>
<dbReference type="InterPro" id="IPR011880">
    <property type="entry name" value="PA_CoA_ligase"/>
</dbReference>
<comment type="similarity">
    <text evidence="5 9">Belongs to the phenylacetyl-CoA ligase family.</text>
</comment>
<comment type="pathway">
    <text evidence="4 9">Aromatic compound metabolism; phenylacetate degradation.</text>
</comment>
<gene>
    <name evidence="12" type="primary">paaK_2</name>
    <name evidence="12" type="ORF">ERS852540_02004</name>
</gene>
<dbReference type="PIRSF" id="PIRSF006444">
    <property type="entry name" value="PaaK"/>
    <property type="match status" value="1"/>
</dbReference>
<dbReference type="PANTHER" id="PTHR43439">
    <property type="entry name" value="PHENYLACETATE-COENZYME A LIGASE"/>
    <property type="match status" value="1"/>
</dbReference>
<evidence type="ECO:0000256" key="2">
    <source>
        <dbReference type="ARBA" id="ARBA00022598"/>
    </source>
</evidence>
<evidence type="ECO:0000256" key="9">
    <source>
        <dbReference type="PIRNR" id="PIRNR006444"/>
    </source>
</evidence>
<evidence type="ECO:0000256" key="5">
    <source>
        <dbReference type="ARBA" id="ARBA00061566"/>
    </source>
</evidence>
<reference evidence="12 13" key="1">
    <citation type="submission" date="2015-09" db="EMBL/GenBank/DDBJ databases">
        <authorList>
            <consortium name="Pathogen Informatics"/>
        </authorList>
    </citation>
    <scope>NUCLEOTIDE SEQUENCE [LARGE SCALE GENOMIC DNA]</scope>
    <source>
        <strain evidence="12 13">2789STDY5834928</strain>
    </source>
</reference>
<dbReference type="CDD" id="cd05913">
    <property type="entry name" value="PaaK"/>
    <property type="match status" value="1"/>
</dbReference>
<proteinExistence type="inferred from homology"/>
<feature type="domain" description="AMP-dependent ligase C-terminal" evidence="11">
    <location>
        <begin position="335"/>
        <end position="431"/>
    </location>
</feature>
<evidence type="ECO:0000256" key="1">
    <source>
        <dbReference type="ARBA" id="ARBA00011245"/>
    </source>
</evidence>
<comment type="catalytic activity">
    <reaction evidence="9">
        <text>2-phenylacetate + ATP + CoA = phenylacetyl-CoA + AMP + diphosphate</text>
        <dbReference type="Rhea" id="RHEA:20956"/>
        <dbReference type="ChEBI" id="CHEBI:18401"/>
        <dbReference type="ChEBI" id="CHEBI:30616"/>
        <dbReference type="ChEBI" id="CHEBI:33019"/>
        <dbReference type="ChEBI" id="CHEBI:57287"/>
        <dbReference type="ChEBI" id="CHEBI:57390"/>
        <dbReference type="ChEBI" id="CHEBI:456215"/>
        <dbReference type="EC" id="6.2.1.30"/>
    </reaction>
</comment>
<dbReference type="OrthoDB" id="580775at2"/>
<evidence type="ECO:0000256" key="8">
    <source>
        <dbReference type="ARBA" id="ARBA00075111"/>
    </source>
</evidence>
<dbReference type="UniPathway" id="UPA00930"/>
<evidence type="ECO:0000256" key="7">
    <source>
        <dbReference type="ARBA" id="ARBA00068695"/>
    </source>
</evidence>
<sequence>MNYWNKEIECAPRSEIEALQSYRLSRTIRRVYENVAPYRKKMDEAGVRPEDIKSIADLSKLPFTTKQDLRNNYPYGMFAVPSSEVVRIHASSGTTGKQTVVGYTSHDIDVWAECAARALTNIGGTKDDYVQVCYGYGLFTGGLGMHYGTEKLGATVIPASAGNSLRQLEMFRDFGTSIICMTPSYAISLIELMHEKGFKKEDFNLKAGLFGAEPWTDEMRKQIEDGLGINAYDIYGLSEVMGPSVSAECQYKCGMHICEDHFIAEVIDPDTLEVLPAGQQGELVFTCITKEALPLIRYRTRDIATLIYDKCECGRTHVRMLKPQGRTDDMLIIRGVNVFPSQIESALLSVDEKATNYLLVVDRVNNLDTLEIQLETRPDMFGDGVKTLENYTKRVKTAIDSAIGVGINVKLLEPKTLARSMGKAVRVQDNRAIKNKFEKK</sequence>
<dbReference type="EMBL" id="CZBY01000017">
    <property type="protein sequence ID" value="CUQ89801.1"/>
    <property type="molecule type" value="Genomic_DNA"/>
</dbReference>
<dbReference type="InterPro" id="IPR028154">
    <property type="entry name" value="AMP-dep_Lig_C"/>
</dbReference>
<accession>A0A175A190</accession>
<dbReference type="GO" id="GO:0010124">
    <property type="term" value="P:phenylacetate catabolic process"/>
    <property type="evidence" value="ECO:0007669"/>
    <property type="project" value="UniProtKB-UniRule"/>
</dbReference>
<keyword evidence="3 9" id="KW-0547">Nucleotide-binding</keyword>
<dbReference type="Pfam" id="PF14535">
    <property type="entry name" value="AMP-binding_C_2"/>
    <property type="match status" value="1"/>
</dbReference>
<dbReference type="AlphaFoldDB" id="A0A175A190"/>
<dbReference type="GO" id="GO:0000166">
    <property type="term" value="F:nucleotide binding"/>
    <property type="evidence" value="ECO:0007669"/>
    <property type="project" value="UniProtKB-KW"/>
</dbReference>
<dbReference type="EC" id="6.2.1.30" evidence="6 9"/>
<evidence type="ECO:0000259" key="10">
    <source>
        <dbReference type="Pfam" id="PF00501"/>
    </source>
</evidence>
<dbReference type="PANTHER" id="PTHR43439:SF1">
    <property type="entry name" value="PHENYLACETATE-COENZYME A LIGASE"/>
    <property type="match status" value="1"/>
</dbReference>
<protein>
    <recommendedName>
        <fullName evidence="7 9">Phenylacetate-coenzyme A ligase</fullName>
        <ecNumber evidence="6 9">6.2.1.30</ecNumber>
    </recommendedName>
    <alternativeName>
        <fullName evidence="8 9">Phenylacetyl-CoA ligase</fullName>
    </alternativeName>
</protein>
<dbReference type="InterPro" id="IPR051414">
    <property type="entry name" value="Adenylate-forming_Reductase"/>
</dbReference>
<dbReference type="Pfam" id="PF00501">
    <property type="entry name" value="AMP-binding"/>
    <property type="match status" value="1"/>
</dbReference>
<feature type="domain" description="AMP-dependent synthetase/ligase" evidence="10">
    <location>
        <begin position="80"/>
        <end position="285"/>
    </location>
</feature>
<evidence type="ECO:0000313" key="13">
    <source>
        <dbReference type="Proteomes" id="UP000095662"/>
    </source>
</evidence>
<evidence type="ECO:0000259" key="11">
    <source>
        <dbReference type="Pfam" id="PF14535"/>
    </source>
</evidence>
<dbReference type="InterPro" id="IPR045851">
    <property type="entry name" value="AMP-bd_C_sf"/>
</dbReference>
<dbReference type="Gene3D" id="3.30.300.30">
    <property type="match status" value="1"/>
</dbReference>
<dbReference type="InterPro" id="IPR000873">
    <property type="entry name" value="AMP-dep_synth/lig_dom"/>
</dbReference>
<organism evidence="12 13">
    <name type="scientific">[Eubacterium] siraeum</name>
    <dbReference type="NCBI Taxonomy" id="39492"/>
    <lineage>
        <taxon>Bacteria</taxon>
        <taxon>Bacillati</taxon>
        <taxon>Bacillota</taxon>
        <taxon>Clostridia</taxon>
        <taxon>Eubacteriales</taxon>
        <taxon>Oscillospiraceae</taxon>
        <taxon>Oscillospiraceae incertae sedis</taxon>
    </lineage>
</organism>
<dbReference type="FunFam" id="3.40.50.12780:FF:000016">
    <property type="entry name" value="Phenylacetate-coenzyme A ligase"/>
    <property type="match status" value="1"/>
</dbReference>
<evidence type="ECO:0000256" key="6">
    <source>
        <dbReference type="ARBA" id="ARBA00066629"/>
    </source>
</evidence>
<dbReference type="STRING" id="39492.ERS852540_02004"/>
<evidence type="ECO:0000256" key="4">
    <source>
        <dbReference type="ARBA" id="ARBA00060591"/>
    </source>
</evidence>
<dbReference type="GO" id="GO:0047475">
    <property type="term" value="F:phenylacetate-CoA ligase activity"/>
    <property type="evidence" value="ECO:0007669"/>
    <property type="project" value="UniProtKB-EC"/>
</dbReference>
<dbReference type="InterPro" id="IPR042099">
    <property type="entry name" value="ANL_N_sf"/>
</dbReference>
<dbReference type="Proteomes" id="UP000095662">
    <property type="component" value="Unassembled WGS sequence"/>
</dbReference>
<dbReference type="SUPFAM" id="SSF56801">
    <property type="entry name" value="Acetyl-CoA synthetase-like"/>
    <property type="match status" value="1"/>
</dbReference>
<evidence type="ECO:0000313" key="12">
    <source>
        <dbReference type="EMBL" id="CUQ89801.1"/>
    </source>
</evidence>
<dbReference type="Gene3D" id="3.40.50.12780">
    <property type="entry name" value="N-terminal domain of ligase-like"/>
    <property type="match status" value="1"/>
</dbReference>
<name>A0A175A190_9FIRM</name>